<feature type="domain" description="Fungal-type protein kinase" evidence="1">
    <location>
        <begin position="383"/>
        <end position="470"/>
    </location>
</feature>
<dbReference type="AlphaFoldDB" id="V2XP69"/>
<accession>V2XP69</accession>
<evidence type="ECO:0000259" key="1">
    <source>
        <dbReference type="Pfam" id="PF17667"/>
    </source>
</evidence>
<organism evidence="2 3">
    <name type="scientific">Moniliophthora roreri (strain MCA 2997)</name>
    <name type="common">Cocoa frosty pod rot fungus</name>
    <name type="synonym">Crinipellis roreri</name>
    <dbReference type="NCBI Taxonomy" id="1381753"/>
    <lineage>
        <taxon>Eukaryota</taxon>
        <taxon>Fungi</taxon>
        <taxon>Dikarya</taxon>
        <taxon>Basidiomycota</taxon>
        <taxon>Agaricomycotina</taxon>
        <taxon>Agaricomycetes</taxon>
        <taxon>Agaricomycetidae</taxon>
        <taxon>Agaricales</taxon>
        <taxon>Marasmiineae</taxon>
        <taxon>Marasmiaceae</taxon>
        <taxon>Moniliophthora</taxon>
    </lineage>
</organism>
<evidence type="ECO:0000313" key="3">
    <source>
        <dbReference type="Proteomes" id="UP000017559"/>
    </source>
</evidence>
<dbReference type="HOGENOM" id="CLU_006410_1_0_1"/>
<dbReference type="InterPro" id="IPR040976">
    <property type="entry name" value="Pkinase_fungal"/>
</dbReference>
<feature type="domain" description="Fungal-type protein kinase" evidence="1">
    <location>
        <begin position="154"/>
        <end position="345"/>
    </location>
</feature>
<dbReference type="Pfam" id="PF17667">
    <property type="entry name" value="Pkinase_fungal"/>
    <property type="match status" value="2"/>
</dbReference>
<dbReference type="PANTHER" id="PTHR38248:SF2">
    <property type="entry name" value="FUNK1 11"/>
    <property type="match status" value="1"/>
</dbReference>
<dbReference type="InterPro" id="IPR011009">
    <property type="entry name" value="Kinase-like_dom_sf"/>
</dbReference>
<dbReference type="OrthoDB" id="5592585at2759"/>
<keyword evidence="3" id="KW-1185">Reference proteome</keyword>
<dbReference type="PANTHER" id="PTHR38248">
    <property type="entry name" value="FUNK1 6"/>
    <property type="match status" value="1"/>
</dbReference>
<comment type="caution">
    <text evidence="2">The sequence shown here is derived from an EMBL/GenBank/DDBJ whole genome shotgun (WGS) entry which is preliminary data.</text>
</comment>
<gene>
    <name evidence="2" type="ORF">Moror_12733</name>
</gene>
<dbReference type="Proteomes" id="UP000017559">
    <property type="component" value="Unassembled WGS sequence"/>
</dbReference>
<dbReference type="SUPFAM" id="SSF56112">
    <property type="entry name" value="Protein kinase-like (PK-like)"/>
    <property type="match status" value="1"/>
</dbReference>
<protein>
    <recommendedName>
        <fullName evidence="1">Fungal-type protein kinase domain-containing protein</fullName>
    </recommendedName>
</protein>
<dbReference type="KEGG" id="mrr:Moror_12733"/>
<sequence>MSTTTIPFTSNHYVRDLRMTGVGNQMRDKFVEPTQFLEEFLPIPALPVPEFGAEQKAKFRKASEMSEAGEIAMYEPFILATTEFCPTLSLSDTHKYPDDITWVHQPGLIKPDICARLGPTLTNEATDISTTELCLRGHSVAGCETPFKAISRDPTDVLAQLATYAGAQLASQPRTHCFSIHFTRHHVRLFRWDRSGAIVTRRVPFAEETYLVDSLWRYSHAARQDQGYDPFVTEVGEDDGINVQNVRSALKLDEHARIWRFQVTSRDNDRFFYGLLIPPRHPSPCIPTGRCTQGSPVVDENGELAYLKETWRGIKPHAKIEGEVYETLHAASVSNIPTVIASGDAKGKWQCTVTEVERVPTLLHSVPRSRSQSERMCHPMSNKAHHDAYARAGILHCDVSLGNIFITKTGGLLIDWDLSKNIREFGNNEFELTGTWQFISARLLSTRTPQGAPHMLADDLESFYHVLCYLTLLSGQHNLSPSAVFAQISDVYNDRWVYRGRMAGGTRKIGCFKDR</sequence>
<name>V2XP69_MONRO</name>
<dbReference type="Gene3D" id="1.10.510.10">
    <property type="entry name" value="Transferase(Phosphotransferase) domain 1"/>
    <property type="match status" value="1"/>
</dbReference>
<dbReference type="EMBL" id="AWSO01000075">
    <property type="protein sequence ID" value="ESK95547.1"/>
    <property type="molecule type" value="Genomic_DNA"/>
</dbReference>
<reference evidence="2 3" key="1">
    <citation type="journal article" date="2014" name="BMC Genomics">
        <title>Genome and secretome analysis of the hemibiotrophic fungal pathogen, Moniliophthora roreri, which causes frosty pod rot disease of cacao: mechanisms of the biotrophic and necrotrophic phases.</title>
        <authorList>
            <person name="Meinhardt L.W."/>
            <person name="Costa G.G.L."/>
            <person name="Thomazella D.P.T."/>
            <person name="Teixeira P.J.P.L."/>
            <person name="Carazzolle M.F."/>
            <person name="Schuster S.C."/>
            <person name="Carlson J.E."/>
            <person name="Guiltinan M.J."/>
            <person name="Mieczkowski P."/>
            <person name="Farmer A."/>
            <person name="Ramaraj T."/>
            <person name="Crozier J."/>
            <person name="Davis R.E."/>
            <person name="Shao J."/>
            <person name="Melnick R.L."/>
            <person name="Pereira G.A.G."/>
            <person name="Bailey B.A."/>
        </authorList>
    </citation>
    <scope>NUCLEOTIDE SEQUENCE [LARGE SCALE GENOMIC DNA]</scope>
    <source>
        <strain evidence="2 3">MCA 2997</strain>
    </source>
</reference>
<evidence type="ECO:0000313" key="2">
    <source>
        <dbReference type="EMBL" id="ESK95547.1"/>
    </source>
</evidence>
<proteinExistence type="predicted"/>